<evidence type="ECO:0000256" key="2">
    <source>
        <dbReference type="ARBA" id="ARBA00022729"/>
    </source>
</evidence>
<evidence type="ECO:0000259" key="10">
    <source>
        <dbReference type="PROSITE" id="PS50835"/>
    </source>
</evidence>
<evidence type="ECO:0000256" key="4">
    <source>
        <dbReference type="ARBA" id="ARBA00023157"/>
    </source>
</evidence>
<sequence>MNQCLFLALPVLFCCSAECSETLPENILAFEGGDVILPCSFNTTANGDFPDVEWSKEALEPNVVYLYRDGCETVEMKNPVFQYRTSFIPKELKNGNISLRISNVQLSDAGTYQCMTLWRNAPRDITTMELVVGTVSKPKLSVVSVECGGLTLQCEAGYSLLEPEIMFLDDQGNKLPAEGPKRDAAGRGDYTVRRRLTLQSATNSITCRVQQPESHLVRDTDILIPADSMKFCFLTTMISVGGTIFVLEFVCGLALWFCKIHGKLDKDKPSVTRRLSDQSSLSITIERPHLDKDKWADDVGNSAMETLQREVAVLKSELIQKNVIIHQLLSDGVSTSSLEFTNPVFPNIIQNIGTIDHISISTTHSKPPKPASLPQNMGPTPDMQRKNSKPTVGQRGDRRKSCPAALSVVWSHSSLTNRSKKKLGKLINISSESYAQPVKNVPKIKRRHSLGISSTTQSANRYTVLADLTEESEPLI</sequence>
<dbReference type="SMART" id="SM00409">
    <property type="entry name" value="IG"/>
    <property type="match status" value="1"/>
</dbReference>
<dbReference type="Gene3D" id="2.60.40.10">
    <property type="entry name" value="Immunoglobulins"/>
    <property type="match status" value="2"/>
</dbReference>
<evidence type="ECO:0000256" key="9">
    <source>
        <dbReference type="SAM" id="SignalP"/>
    </source>
</evidence>
<evidence type="ECO:0000256" key="8">
    <source>
        <dbReference type="SAM" id="Phobius"/>
    </source>
</evidence>
<comment type="subcellular location">
    <subcellularLocation>
        <location evidence="1">Membrane</location>
    </subcellularLocation>
</comment>
<dbReference type="InterPro" id="IPR050504">
    <property type="entry name" value="IgSF_BTN/MOG"/>
</dbReference>
<dbReference type="InterPro" id="IPR013106">
    <property type="entry name" value="Ig_V-set"/>
</dbReference>
<keyword evidence="8" id="KW-0812">Transmembrane</keyword>
<evidence type="ECO:0000256" key="6">
    <source>
        <dbReference type="ARBA" id="ARBA00023319"/>
    </source>
</evidence>
<evidence type="ECO:0000256" key="5">
    <source>
        <dbReference type="ARBA" id="ARBA00023180"/>
    </source>
</evidence>
<comment type="caution">
    <text evidence="11">The sequence shown here is derived from an EMBL/GenBank/DDBJ whole genome shotgun (WGS) entry which is preliminary data.</text>
</comment>
<keyword evidence="8" id="KW-1133">Transmembrane helix</keyword>
<feature type="transmembrane region" description="Helical" evidence="8">
    <location>
        <begin position="233"/>
        <end position="258"/>
    </location>
</feature>
<dbReference type="PANTHER" id="PTHR24100:SF151">
    <property type="entry name" value="ICOS LIGAND"/>
    <property type="match status" value="1"/>
</dbReference>
<dbReference type="InterPro" id="IPR003599">
    <property type="entry name" value="Ig_sub"/>
</dbReference>
<keyword evidence="3 8" id="KW-0472">Membrane</keyword>
<dbReference type="Proteomes" id="UP001187415">
    <property type="component" value="Unassembled WGS sequence"/>
</dbReference>
<keyword evidence="12" id="KW-1185">Reference proteome</keyword>
<dbReference type="GO" id="GO:0050852">
    <property type="term" value="P:T cell receptor signaling pathway"/>
    <property type="evidence" value="ECO:0007669"/>
    <property type="project" value="TreeGrafter"/>
</dbReference>
<dbReference type="SUPFAM" id="SSF48726">
    <property type="entry name" value="Immunoglobulin"/>
    <property type="match status" value="1"/>
</dbReference>
<dbReference type="GO" id="GO:0005102">
    <property type="term" value="F:signaling receptor binding"/>
    <property type="evidence" value="ECO:0007669"/>
    <property type="project" value="TreeGrafter"/>
</dbReference>
<reference evidence="11" key="1">
    <citation type="submission" date="2023-07" db="EMBL/GenBank/DDBJ databases">
        <title>Chromosome-level Genome Assembly of Striped Snakehead (Channa striata).</title>
        <authorList>
            <person name="Liu H."/>
        </authorList>
    </citation>
    <scope>NUCLEOTIDE SEQUENCE</scope>
    <source>
        <strain evidence="11">Gz</strain>
        <tissue evidence="11">Muscle</tissue>
    </source>
</reference>
<dbReference type="InterPro" id="IPR007110">
    <property type="entry name" value="Ig-like_dom"/>
</dbReference>
<keyword evidence="5" id="KW-0325">Glycoprotein</keyword>
<organism evidence="11 12">
    <name type="scientific">Channa striata</name>
    <name type="common">Snakehead murrel</name>
    <name type="synonym">Ophicephalus striatus</name>
    <dbReference type="NCBI Taxonomy" id="64152"/>
    <lineage>
        <taxon>Eukaryota</taxon>
        <taxon>Metazoa</taxon>
        <taxon>Chordata</taxon>
        <taxon>Craniata</taxon>
        <taxon>Vertebrata</taxon>
        <taxon>Euteleostomi</taxon>
        <taxon>Actinopterygii</taxon>
        <taxon>Neopterygii</taxon>
        <taxon>Teleostei</taxon>
        <taxon>Neoteleostei</taxon>
        <taxon>Acanthomorphata</taxon>
        <taxon>Anabantaria</taxon>
        <taxon>Anabantiformes</taxon>
        <taxon>Channoidei</taxon>
        <taxon>Channidae</taxon>
        <taxon>Channa</taxon>
    </lineage>
</organism>
<protein>
    <recommendedName>
        <fullName evidence="10">Ig-like domain-containing protein</fullName>
    </recommendedName>
</protein>
<feature type="signal peptide" evidence="9">
    <location>
        <begin position="1"/>
        <end position="19"/>
    </location>
</feature>
<keyword evidence="6" id="KW-0393">Immunoglobulin domain</keyword>
<keyword evidence="4" id="KW-1015">Disulfide bond</keyword>
<dbReference type="GO" id="GO:0009897">
    <property type="term" value="C:external side of plasma membrane"/>
    <property type="evidence" value="ECO:0007669"/>
    <property type="project" value="TreeGrafter"/>
</dbReference>
<evidence type="ECO:0000256" key="1">
    <source>
        <dbReference type="ARBA" id="ARBA00004370"/>
    </source>
</evidence>
<evidence type="ECO:0000256" key="3">
    <source>
        <dbReference type="ARBA" id="ARBA00023136"/>
    </source>
</evidence>
<feature type="region of interest" description="Disordered" evidence="7">
    <location>
        <begin position="360"/>
        <end position="400"/>
    </location>
</feature>
<dbReference type="GO" id="GO:0050863">
    <property type="term" value="P:regulation of T cell activation"/>
    <property type="evidence" value="ECO:0007669"/>
    <property type="project" value="UniProtKB-ARBA"/>
</dbReference>
<dbReference type="GO" id="GO:0001817">
    <property type="term" value="P:regulation of cytokine production"/>
    <property type="evidence" value="ECO:0007669"/>
    <property type="project" value="TreeGrafter"/>
</dbReference>
<evidence type="ECO:0000313" key="11">
    <source>
        <dbReference type="EMBL" id="KAK2863328.1"/>
    </source>
</evidence>
<gene>
    <name evidence="11" type="ORF">Q5P01_002861</name>
</gene>
<evidence type="ECO:0000313" key="12">
    <source>
        <dbReference type="Proteomes" id="UP001187415"/>
    </source>
</evidence>
<dbReference type="PANTHER" id="PTHR24100">
    <property type="entry name" value="BUTYROPHILIN"/>
    <property type="match status" value="1"/>
</dbReference>
<dbReference type="InterPro" id="IPR013783">
    <property type="entry name" value="Ig-like_fold"/>
</dbReference>
<dbReference type="AlphaFoldDB" id="A0AA88T6M1"/>
<name>A0AA88T6M1_CHASR</name>
<dbReference type="GO" id="GO:1903037">
    <property type="term" value="P:regulation of leukocyte cell-cell adhesion"/>
    <property type="evidence" value="ECO:0007669"/>
    <property type="project" value="UniProtKB-ARBA"/>
</dbReference>
<proteinExistence type="predicted"/>
<accession>A0AA88T6M1</accession>
<feature type="chain" id="PRO_5041707555" description="Ig-like domain-containing protein" evidence="9">
    <location>
        <begin position="20"/>
        <end position="476"/>
    </location>
</feature>
<dbReference type="PROSITE" id="PS50835">
    <property type="entry name" value="IG_LIKE"/>
    <property type="match status" value="1"/>
</dbReference>
<dbReference type="FunFam" id="2.60.40.10:FF:000142">
    <property type="entry name" value="V-set domain-containing T-cell activation inhibitor 1"/>
    <property type="match status" value="1"/>
</dbReference>
<evidence type="ECO:0000256" key="7">
    <source>
        <dbReference type="SAM" id="MobiDB-lite"/>
    </source>
</evidence>
<dbReference type="EMBL" id="JAUPFM010000001">
    <property type="protein sequence ID" value="KAK2863328.1"/>
    <property type="molecule type" value="Genomic_DNA"/>
</dbReference>
<dbReference type="InterPro" id="IPR036179">
    <property type="entry name" value="Ig-like_dom_sf"/>
</dbReference>
<feature type="domain" description="Ig-like" evidence="10">
    <location>
        <begin position="10"/>
        <end position="126"/>
    </location>
</feature>
<dbReference type="SMART" id="SM00406">
    <property type="entry name" value="IGv"/>
    <property type="match status" value="1"/>
</dbReference>
<dbReference type="Pfam" id="PF07686">
    <property type="entry name" value="V-set"/>
    <property type="match status" value="1"/>
</dbReference>
<keyword evidence="2 9" id="KW-0732">Signal</keyword>